<dbReference type="AlphaFoldDB" id="A0AAE7BBR6"/>
<evidence type="ECO:0000256" key="3">
    <source>
        <dbReference type="ARBA" id="ARBA00022691"/>
    </source>
</evidence>
<evidence type="ECO:0000256" key="1">
    <source>
        <dbReference type="ARBA" id="ARBA00022603"/>
    </source>
</evidence>
<keyword evidence="3" id="KW-0949">S-adenosyl-L-methionine</keyword>
<feature type="domain" description="S-adenosylmethionine-dependent methyltransferase" evidence="4">
    <location>
        <begin position="25"/>
        <end position="304"/>
    </location>
</feature>
<evidence type="ECO:0000259" key="4">
    <source>
        <dbReference type="Pfam" id="PF10672"/>
    </source>
</evidence>
<organism evidence="5 6">
    <name type="scientific">Arcobacter venerupis</name>
    <dbReference type="NCBI Taxonomy" id="1054033"/>
    <lineage>
        <taxon>Bacteria</taxon>
        <taxon>Pseudomonadati</taxon>
        <taxon>Campylobacterota</taxon>
        <taxon>Epsilonproteobacteria</taxon>
        <taxon>Campylobacterales</taxon>
        <taxon>Arcobacteraceae</taxon>
        <taxon>Arcobacter</taxon>
    </lineage>
</organism>
<accession>A0AAE7BBR6</accession>
<dbReference type="GO" id="GO:0032259">
    <property type="term" value="P:methylation"/>
    <property type="evidence" value="ECO:0007669"/>
    <property type="project" value="UniProtKB-KW"/>
</dbReference>
<sequence length="310" mass="35809">MNSINIEKLKEIILKNLENKSVDFKRVFHGRGNFYDDFNYLVVDSINDILMATFFEEVDVDTQKEITKILDEVYATKGFKTFIIQRRYKKDNLYEILRGKIPENPIAYENGLKYALNFSNQNIGIFPDMKNGRSFIKEISKDKNVLNLFSYTCAFSVSAISGGALKVVNVDMAKNALTTGRINHHLNNLDTKKVKFLPYDILKSWNRIKKEGPYEIIVIDPPSFQKGSFEASKDYEKIIRRLNELAAPDCTILSCLNAPELDSDFIKNKFSEFAPSFKFVKRLENVEEFVAIDEEKSLKNLVFKMKLIDN</sequence>
<gene>
    <name evidence="5" type="ORF">AVENP_1918</name>
</gene>
<keyword evidence="2" id="KW-0808">Transferase</keyword>
<dbReference type="SUPFAM" id="SSF53335">
    <property type="entry name" value="S-adenosyl-L-methionine-dependent methyltransferases"/>
    <property type="match status" value="1"/>
</dbReference>
<evidence type="ECO:0000313" key="6">
    <source>
        <dbReference type="Proteomes" id="UP000503482"/>
    </source>
</evidence>
<evidence type="ECO:0000313" key="5">
    <source>
        <dbReference type="EMBL" id="QKF67459.1"/>
    </source>
</evidence>
<evidence type="ECO:0000256" key="2">
    <source>
        <dbReference type="ARBA" id="ARBA00022679"/>
    </source>
</evidence>
<reference evidence="5 6" key="1">
    <citation type="submission" date="2020-05" db="EMBL/GenBank/DDBJ databases">
        <title>Complete genome sequencing of Campylobacter and Arcobacter type strains.</title>
        <authorList>
            <person name="Miller W.G."/>
            <person name="Yee E."/>
        </authorList>
    </citation>
    <scope>NUCLEOTIDE SEQUENCE [LARGE SCALE GENOMIC DNA]</scope>
    <source>
        <strain evidence="5 6">LMG 26156</strain>
    </source>
</reference>
<dbReference type="CDD" id="cd02440">
    <property type="entry name" value="AdoMet_MTases"/>
    <property type="match status" value="1"/>
</dbReference>
<dbReference type="Proteomes" id="UP000503482">
    <property type="component" value="Chromosome"/>
</dbReference>
<dbReference type="InterPro" id="IPR029063">
    <property type="entry name" value="SAM-dependent_MTases_sf"/>
</dbReference>
<dbReference type="GO" id="GO:0008168">
    <property type="term" value="F:methyltransferase activity"/>
    <property type="evidence" value="ECO:0007669"/>
    <property type="project" value="UniProtKB-KW"/>
</dbReference>
<dbReference type="KEGG" id="avp:AVENP_1918"/>
<proteinExistence type="predicted"/>
<dbReference type="Gene3D" id="3.40.50.150">
    <property type="entry name" value="Vaccinia Virus protein VP39"/>
    <property type="match status" value="1"/>
</dbReference>
<dbReference type="InterPro" id="IPR019614">
    <property type="entry name" value="SAM-dep_methyl-trfase"/>
</dbReference>
<dbReference type="PANTHER" id="PTHR43042">
    <property type="entry name" value="SAM-DEPENDENT METHYLTRANSFERASE"/>
    <property type="match status" value="1"/>
</dbReference>
<keyword evidence="6" id="KW-1185">Reference proteome</keyword>
<dbReference type="Pfam" id="PF10672">
    <property type="entry name" value="Methyltrans_SAM"/>
    <property type="match status" value="1"/>
</dbReference>
<name>A0AAE7BBR6_9BACT</name>
<protein>
    <submittedName>
        <fullName evidence="5">SAM-dependent methyltransferase</fullName>
    </submittedName>
</protein>
<dbReference type="PANTHER" id="PTHR43042:SF3">
    <property type="entry name" value="RIBOSOMAL RNA LARGE SUBUNIT METHYLTRANSFERASE YWBD-RELATED"/>
    <property type="match status" value="1"/>
</dbReference>
<keyword evidence="1 5" id="KW-0489">Methyltransferase</keyword>
<dbReference type="EMBL" id="CP053840">
    <property type="protein sequence ID" value="QKF67459.1"/>
    <property type="molecule type" value="Genomic_DNA"/>
</dbReference>